<dbReference type="AlphaFoldDB" id="A0A1F8F0S8"/>
<sequence length="589" mass="66637">MKKHIALALVIIIAASITAAASAWRDSPIVDEVPHIGAAYSYVFDRTFKYNSEHPPLAKDLAGLALLPLGIDPAASGKNIESQWDFGRYLIYHSGVEPSLIIHAAKLAMIPLFIIAGLIIFVWTKKIYGPRVAVLAVFLFSFCPTIIAHSRFVTTDIAALFGVLFSTYFFLNYLEIRNPKNFWLAAVSFGIALLTKFSTFLLAPYFLILAIIWAWAAKTRTPLVITRGVLVMVLGFIVIVGPIYQIHILNYSPAEQKTNTENLLKSYPLPVFSDLLIWSADKPLLRPYAQYSLGLTMVLQRAEGGNRTYFLGKLSNTSFRSYFPVVFLLKEPIPLLILIGLSLWFGLGRWFRKSQSLKNKIADHFPQFAMMLWIVIYAAASISGNLNIGIRHLIPIYGFMFILIAGQVESILYKVSSIWYKNHSAPSTKLLSPNPHFLTPISYLLILLLVWYFLESVFVYPYYLAYFNQFAGGPSGGHRYVVDSNLDWGQDLWRLADFVRDNKIQNISLDYFGWAEQSYYLGSKFKWVTSGQYPSKEQFLKDNPGGGWLAVSATYFQQDVAGPNKYYAWLDVVPRDSVGHSIFVWHVTR</sequence>
<comment type="caution">
    <text evidence="11">The sequence shown here is derived from an EMBL/GenBank/DDBJ whole genome shotgun (WGS) entry which is preliminary data.</text>
</comment>
<feature type="transmembrane region" description="Helical" evidence="8">
    <location>
        <begin position="228"/>
        <end position="251"/>
    </location>
</feature>
<dbReference type="PANTHER" id="PTHR33908">
    <property type="entry name" value="MANNOSYLTRANSFERASE YKCB-RELATED"/>
    <property type="match status" value="1"/>
</dbReference>
<organism evidence="11 12">
    <name type="scientific">Candidatus Yanofskybacteria bacterium RIFCSPHIGHO2_01_FULL_48_25b</name>
    <dbReference type="NCBI Taxonomy" id="1802672"/>
    <lineage>
        <taxon>Bacteria</taxon>
        <taxon>Candidatus Yanofskyibacteriota</taxon>
    </lineage>
</organism>
<evidence type="ECO:0000259" key="10">
    <source>
        <dbReference type="Pfam" id="PF13231"/>
    </source>
</evidence>
<evidence type="ECO:0000256" key="9">
    <source>
        <dbReference type="SAM" id="SignalP"/>
    </source>
</evidence>
<proteinExistence type="predicted"/>
<keyword evidence="9" id="KW-0732">Signal</keyword>
<feature type="transmembrane region" description="Helical" evidence="8">
    <location>
        <begin position="183"/>
        <end position="216"/>
    </location>
</feature>
<evidence type="ECO:0000256" key="4">
    <source>
        <dbReference type="ARBA" id="ARBA00022679"/>
    </source>
</evidence>
<evidence type="ECO:0000256" key="5">
    <source>
        <dbReference type="ARBA" id="ARBA00022692"/>
    </source>
</evidence>
<evidence type="ECO:0000256" key="1">
    <source>
        <dbReference type="ARBA" id="ARBA00004651"/>
    </source>
</evidence>
<dbReference type="InterPro" id="IPR038731">
    <property type="entry name" value="RgtA/B/C-like"/>
</dbReference>
<name>A0A1F8F0S8_9BACT</name>
<dbReference type="GO" id="GO:0009103">
    <property type="term" value="P:lipopolysaccharide biosynthetic process"/>
    <property type="evidence" value="ECO:0007669"/>
    <property type="project" value="UniProtKB-ARBA"/>
</dbReference>
<comment type="subcellular location">
    <subcellularLocation>
        <location evidence="1">Cell membrane</location>
        <topology evidence="1">Multi-pass membrane protein</topology>
    </subcellularLocation>
</comment>
<feature type="transmembrane region" description="Helical" evidence="8">
    <location>
        <begin position="100"/>
        <end position="121"/>
    </location>
</feature>
<evidence type="ECO:0000313" key="12">
    <source>
        <dbReference type="Proteomes" id="UP000177605"/>
    </source>
</evidence>
<reference evidence="11 12" key="1">
    <citation type="journal article" date="2016" name="Nat. Commun.">
        <title>Thousands of microbial genomes shed light on interconnected biogeochemical processes in an aquifer system.</title>
        <authorList>
            <person name="Anantharaman K."/>
            <person name="Brown C.T."/>
            <person name="Hug L.A."/>
            <person name="Sharon I."/>
            <person name="Castelle C.J."/>
            <person name="Probst A.J."/>
            <person name="Thomas B.C."/>
            <person name="Singh A."/>
            <person name="Wilkins M.J."/>
            <person name="Karaoz U."/>
            <person name="Brodie E.L."/>
            <person name="Williams K.H."/>
            <person name="Hubbard S.S."/>
            <person name="Banfield J.F."/>
        </authorList>
    </citation>
    <scope>NUCLEOTIDE SEQUENCE [LARGE SCALE GENOMIC DNA]</scope>
</reference>
<dbReference type="GO" id="GO:0005886">
    <property type="term" value="C:plasma membrane"/>
    <property type="evidence" value="ECO:0007669"/>
    <property type="project" value="UniProtKB-SubCell"/>
</dbReference>
<keyword evidence="7 8" id="KW-0472">Membrane</keyword>
<feature type="transmembrane region" description="Helical" evidence="8">
    <location>
        <begin position="394"/>
        <end position="415"/>
    </location>
</feature>
<keyword evidence="5 8" id="KW-0812">Transmembrane</keyword>
<accession>A0A1F8F0S8</accession>
<feature type="domain" description="Glycosyltransferase RgtA/B/C/D-like" evidence="10">
    <location>
        <begin position="112"/>
        <end position="237"/>
    </location>
</feature>
<keyword evidence="2" id="KW-1003">Cell membrane</keyword>
<feature type="transmembrane region" description="Helical" evidence="8">
    <location>
        <begin position="436"/>
        <end position="454"/>
    </location>
</feature>
<evidence type="ECO:0000256" key="7">
    <source>
        <dbReference type="ARBA" id="ARBA00023136"/>
    </source>
</evidence>
<gene>
    <name evidence="11" type="ORF">A2669_02620</name>
</gene>
<evidence type="ECO:0000256" key="8">
    <source>
        <dbReference type="SAM" id="Phobius"/>
    </source>
</evidence>
<dbReference type="InterPro" id="IPR050297">
    <property type="entry name" value="LipidA_mod_glycosyltrf_83"/>
</dbReference>
<feature type="transmembrane region" description="Helical" evidence="8">
    <location>
        <begin position="153"/>
        <end position="171"/>
    </location>
</feature>
<keyword evidence="3" id="KW-0328">Glycosyltransferase</keyword>
<keyword evidence="4" id="KW-0808">Transferase</keyword>
<dbReference type="GO" id="GO:0016763">
    <property type="term" value="F:pentosyltransferase activity"/>
    <property type="evidence" value="ECO:0007669"/>
    <property type="project" value="TreeGrafter"/>
</dbReference>
<keyword evidence="6 8" id="KW-1133">Transmembrane helix</keyword>
<evidence type="ECO:0000313" key="11">
    <source>
        <dbReference type="EMBL" id="OGN06180.1"/>
    </source>
</evidence>
<protein>
    <recommendedName>
        <fullName evidence="10">Glycosyltransferase RgtA/B/C/D-like domain-containing protein</fullName>
    </recommendedName>
</protein>
<dbReference type="Pfam" id="PF13231">
    <property type="entry name" value="PMT_2"/>
    <property type="match status" value="1"/>
</dbReference>
<dbReference type="EMBL" id="MGJM01000015">
    <property type="protein sequence ID" value="OGN06180.1"/>
    <property type="molecule type" value="Genomic_DNA"/>
</dbReference>
<feature type="transmembrane region" description="Helical" evidence="8">
    <location>
        <begin position="322"/>
        <end position="347"/>
    </location>
</feature>
<dbReference type="Proteomes" id="UP000177605">
    <property type="component" value="Unassembled WGS sequence"/>
</dbReference>
<dbReference type="PANTHER" id="PTHR33908:SF11">
    <property type="entry name" value="MEMBRANE PROTEIN"/>
    <property type="match status" value="1"/>
</dbReference>
<evidence type="ECO:0000256" key="3">
    <source>
        <dbReference type="ARBA" id="ARBA00022676"/>
    </source>
</evidence>
<feature type="chain" id="PRO_5009535393" description="Glycosyltransferase RgtA/B/C/D-like domain-containing protein" evidence="9">
    <location>
        <begin position="20"/>
        <end position="589"/>
    </location>
</feature>
<evidence type="ECO:0000256" key="6">
    <source>
        <dbReference type="ARBA" id="ARBA00022989"/>
    </source>
</evidence>
<evidence type="ECO:0000256" key="2">
    <source>
        <dbReference type="ARBA" id="ARBA00022475"/>
    </source>
</evidence>
<feature type="transmembrane region" description="Helical" evidence="8">
    <location>
        <begin position="128"/>
        <end position="147"/>
    </location>
</feature>
<feature type="transmembrane region" description="Helical" evidence="8">
    <location>
        <begin position="368"/>
        <end position="388"/>
    </location>
</feature>
<feature type="signal peptide" evidence="9">
    <location>
        <begin position="1"/>
        <end position="19"/>
    </location>
</feature>